<organism evidence="5 6">
    <name type="scientific">Mucilaginibacter dorajii</name>
    <dbReference type="NCBI Taxonomy" id="692994"/>
    <lineage>
        <taxon>Bacteria</taxon>
        <taxon>Pseudomonadati</taxon>
        <taxon>Bacteroidota</taxon>
        <taxon>Sphingobacteriia</taxon>
        <taxon>Sphingobacteriales</taxon>
        <taxon>Sphingobacteriaceae</taxon>
        <taxon>Mucilaginibacter</taxon>
    </lineage>
</organism>
<dbReference type="Proteomes" id="UP001500742">
    <property type="component" value="Unassembled WGS sequence"/>
</dbReference>
<dbReference type="SMART" id="SM00342">
    <property type="entry name" value="HTH_ARAC"/>
    <property type="match status" value="1"/>
</dbReference>
<keyword evidence="3" id="KW-0804">Transcription</keyword>
<evidence type="ECO:0000256" key="2">
    <source>
        <dbReference type="ARBA" id="ARBA00023125"/>
    </source>
</evidence>
<name>A0ABP7NZY1_9SPHI</name>
<evidence type="ECO:0000256" key="3">
    <source>
        <dbReference type="ARBA" id="ARBA00023163"/>
    </source>
</evidence>
<dbReference type="PANTHER" id="PTHR46796:SF13">
    <property type="entry name" value="HTH-TYPE TRANSCRIPTIONAL ACTIVATOR RHAS"/>
    <property type="match status" value="1"/>
</dbReference>
<dbReference type="InterPro" id="IPR018060">
    <property type="entry name" value="HTH_AraC"/>
</dbReference>
<gene>
    <name evidence="5" type="ORF">GCM10022210_00670</name>
</gene>
<keyword evidence="6" id="KW-1185">Reference proteome</keyword>
<accession>A0ABP7NZY1</accession>
<dbReference type="Gene3D" id="1.10.10.60">
    <property type="entry name" value="Homeodomain-like"/>
    <property type="match status" value="1"/>
</dbReference>
<evidence type="ECO:0000313" key="6">
    <source>
        <dbReference type="Proteomes" id="UP001500742"/>
    </source>
</evidence>
<evidence type="ECO:0000256" key="1">
    <source>
        <dbReference type="ARBA" id="ARBA00023015"/>
    </source>
</evidence>
<dbReference type="Pfam" id="PF20240">
    <property type="entry name" value="DUF6597"/>
    <property type="match status" value="1"/>
</dbReference>
<keyword evidence="1" id="KW-0805">Transcription regulation</keyword>
<comment type="caution">
    <text evidence="5">The sequence shown here is derived from an EMBL/GenBank/DDBJ whole genome shotgun (WGS) entry which is preliminary data.</text>
</comment>
<dbReference type="PROSITE" id="PS01124">
    <property type="entry name" value="HTH_ARAC_FAMILY_2"/>
    <property type="match status" value="1"/>
</dbReference>
<evidence type="ECO:0000259" key="4">
    <source>
        <dbReference type="PROSITE" id="PS01124"/>
    </source>
</evidence>
<dbReference type="RefSeq" id="WP_259092865.1">
    <property type="nucleotide sequence ID" value="NZ_BAAAZC010000002.1"/>
</dbReference>
<proteinExistence type="predicted"/>
<feature type="domain" description="HTH araC/xylS-type" evidence="4">
    <location>
        <begin position="143"/>
        <end position="255"/>
    </location>
</feature>
<protein>
    <submittedName>
        <fullName evidence="5">Response regulator transcription factor</fullName>
    </submittedName>
</protein>
<reference evidence="6" key="1">
    <citation type="journal article" date="2019" name="Int. J. Syst. Evol. Microbiol.">
        <title>The Global Catalogue of Microorganisms (GCM) 10K type strain sequencing project: providing services to taxonomists for standard genome sequencing and annotation.</title>
        <authorList>
            <consortium name="The Broad Institute Genomics Platform"/>
            <consortium name="The Broad Institute Genome Sequencing Center for Infectious Disease"/>
            <person name="Wu L."/>
            <person name="Ma J."/>
        </authorList>
    </citation>
    <scope>NUCLEOTIDE SEQUENCE [LARGE SCALE GENOMIC DNA]</scope>
    <source>
        <strain evidence="6">JCM 16601</strain>
    </source>
</reference>
<dbReference type="InterPro" id="IPR050204">
    <property type="entry name" value="AraC_XylS_family_regulators"/>
</dbReference>
<sequence>MQILPAASLAHLIKHYLVLENEATQTLNLRIFADGNPGIVFYSSQPLWQRHQNENYLHPQSFLYGQITQYQNLLSAGSLKMLVVVLQPYAIYALTKMPVVELNNIKLDLKYLFGQQGADLEDQVLNAPHYQAKIEHIEKFFLQKMRLFVQPDLLVPHAINLITRRKGIISVESLLKELPVTEKQLERKFKTQVGIGPKKFCGIIKMGNFLKLLREGRATTKIGDLYYEGGYYDQPHMNNYFKKNAGLTPQQYAGNSNVLALNFLQTTAGL</sequence>
<dbReference type="Pfam" id="PF12833">
    <property type="entry name" value="HTH_18"/>
    <property type="match status" value="1"/>
</dbReference>
<evidence type="ECO:0000313" key="5">
    <source>
        <dbReference type="EMBL" id="GAA3957399.1"/>
    </source>
</evidence>
<dbReference type="InterPro" id="IPR046532">
    <property type="entry name" value="DUF6597"/>
</dbReference>
<dbReference type="EMBL" id="BAAAZC010000002">
    <property type="protein sequence ID" value="GAA3957399.1"/>
    <property type="molecule type" value="Genomic_DNA"/>
</dbReference>
<keyword evidence="2" id="KW-0238">DNA-binding</keyword>
<dbReference type="PANTHER" id="PTHR46796">
    <property type="entry name" value="HTH-TYPE TRANSCRIPTIONAL ACTIVATOR RHAS-RELATED"/>
    <property type="match status" value="1"/>
</dbReference>